<dbReference type="InterPro" id="IPR002901">
    <property type="entry name" value="MGlyc_endo_b_GlcNAc-like_dom"/>
</dbReference>
<proteinExistence type="predicted"/>
<evidence type="ECO:0000313" key="6">
    <source>
        <dbReference type="EMBL" id="SEL84906.1"/>
    </source>
</evidence>
<sequence length="239" mass="26889">MGYFLLENASMKRILLAVISIVAISIGSTQISLAQKSAQEYINTYKEQAVSAMEEFGVPASIILAVAMHESANGTSRVATYLNNHFGIKGPNHSKQIRSSYKGYTSVQESYDDFISYLKNRKQFQSLFTKYGPYEYQAWAYGIMKGGYAGSKSWAAHIVATIKKHQLFLLDKRPEGYEEPIAVKDKEEVVLAVEAKSYIVKKGDTLGVIAKRHHTTVRKIKNDNKLRSDRLKIGQRIKI</sequence>
<dbReference type="Gene3D" id="3.10.350.10">
    <property type="entry name" value="LysM domain"/>
    <property type="match status" value="1"/>
</dbReference>
<dbReference type="InterPro" id="IPR051056">
    <property type="entry name" value="Glycosyl_Hydrolase_73"/>
</dbReference>
<dbReference type="CDD" id="cd00118">
    <property type="entry name" value="LysM"/>
    <property type="match status" value="1"/>
</dbReference>
<dbReference type="GO" id="GO:0004040">
    <property type="term" value="F:amidase activity"/>
    <property type="evidence" value="ECO:0007669"/>
    <property type="project" value="InterPro"/>
</dbReference>
<keyword evidence="2" id="KW-0081">Bacteriolytic enzyme</keyword>
<keyword evidence="7" id="KW-1185">Reference proteome</keyword>
<protein>
    <recommendedName>
        <fullName evidence="4">Peptidoglycan hydrolase</fullName>
    </recommendedName>
</protein>
<organism evidence="6 7">
    <name type="scientific">Olivibacter domesticus</name>
    <name type="common">Pseudosphingobacterium domesticum</name>
    <dbReference type="NCBI Taxonomy" id="407022"/>
    <lineage>
        <taxon>Bacteria</taxon>
        <taxon>Pseudomonadati</taxon>
        <taxon>Bacteroidota</taxon>
        <taxon>Sphingobacteriia</taxon>
        <taxon>Sphingobacteriales</taxon>
        <taxon>Sphingobacteriaceae</taxon>
        <taxon>Olivibacter</taxon>
    </lineage>
</organism>
<dbReference type="SMART" id="SM00047">
    <property type="entry name" value="LYZ2"/>
    <property type="match status" value="1"/>
</dbReference>
<dbReference type="Pfam" id="PF01476">
    <property type="entry name" value="LysM"/>
    <property type="match status" value="1"/>
</dbReference>
<dbReference type="Proteomes" id="UP000199421">
    <property type="component" value="Unassembled WGS sequence"/>
</dbReference>
<evidence type="ECO:0000256" key="2">
    <source>
        <dbReference type="ARBA" id="ARBA00022638"/>
    </source>
</evidence>
<dbReference type="InterPro" id="IPR018392">
    <property type="entry name" value="LysM"/>
</dbReference>
<gene>
    <name evidence="6" type="ORF">SAMN05661044_03557</name>
</gene>
<evidence type="ECO:0000313" key="7">
    <source>
        <dbReference type="Proteomes" id="UP000199421"/>
    </source>
</evidence>
<name>A0A1H7TKP4_OLID1</name>
<reference evidence="7" key="1">
    <citation type="submission" date="2016-10" db="EMBL/GenBank/DDBJ databases">
        <authorList>
            <person name="Varghese N."/>
            <person name="Submissions S."/>
        </authorList>
    </citation>
    <scope>NUCLEOTIDE SEQUENCE [LARGE SCALE GENOMIC DNA]</scope>
    <source>
        <strain evidence="7">DSM 18733</strain>
    </source>
</reference>
<evidence type="ECO:0000256" key="4">
    <source>
        <dbReference type="ARBA" id="ARBA00032108"/>
    </source>
</evidence>
<keyword evidence="3 6" id="KW-0378">Hydrolase</keyword>
<dbReference type="PROSITE" id="PS51782">
    <property type="entry name" value="LYSM"/>
    <property type="match status" value="1"/>
</dbReference>
<feature type="domain" description="LysM" evidence="5">
    <location>
        <begin position="196"/>
        <end position="239"/>
    </location>
</feature>
<evidence type="ECO:0000259" key="5">
    <source>
        <dbReference type="PROSITE" id="PS51782"/>
    </source>
</evidence>
<keyword evidence="1" id="KW-0929">Antimicrobial</keyword>
<dbReference type="SMART" id="SM00257">
    <property type="entry name" value="LysM"/>
    <property type="match status" value="1"/>
</dbReference>
<dbReference type="PANTHER" id="PTHR33308:SF9">
    <property type="entry name" value="PEPTIDOGLYCAN HYDROLASE FLGJ"/>
    <property type="match status" value="1"/>
</dbReference>
<dbReference type="Gene3D" id="1.10.530.10">
    <property type="match status" value="1"/>
</dbReference>
<dbReference type="STRING" id="407022.SAMN05661044_03557"/>
<accession>A0A1H7TKP4</accession>
<evidence type="ECO:0000256" key="3">
    <source>
        <dbReference type="ARBA" id="ARBA00022801"/>
    </source>
</evidence>
<dbReference type="AlphaFoldDB" id="A0A1H7TKP4"/>
<dbReference type="Pfam" id="PF01832">
    <property type="entry name" value="Glucosaminidase"/>
    <property type="match status" value="1"/>
</dbReference>
<dbReference type="GO" id="GO:0042742">
    <property type="term" value="P:defense response to bacterium"/>
    <property type="evidence" value="ECO:0007669"/>
    <property type="project" value="UniProtKB-KW"/>
</dbReference>
<dbReference type="GO" id="GO:0031640">
    <property type="term" value="P:killing of cells of another organism"/>
    <property type="evidence" value="ECO:0007669"/>
    <property type="project" value="UniProtKB-KW"/>
</dbReference>
<evidence type="ECO:0000256" key="1">
    <source>
        <dbReference type="ARBA" id="ARBA00022529"/>
    </source>
</evidence>
<dbReference type="EMBL" id="FOAF01000004">
    <property type="protein sequence ID" value="SEL84906.1"/>
    <property type="molecule type" value="Genomic_DNA"/>
</dbReference>
<dbReference type="InterPro" id="IPR036779">
    <property type="entry name" value="LysM_dom_sf"/>
</dbReference>
<dbReference type="SUPFAM" id="SSF54106">
    <property type="entry name" value="LysM domain"/>
    <property type="match status" value="1"/>
</dbReference>
<dbReference type="PANTHER" id="PTHR33308">
    <property type="entry name" value="PEPTIDOGLYCAN HYDROLASE FLGJ"/>
    <property type="match status" value="1"/>
</dbReference>